<protein>
    <submittedName>
        <fullName evidence="3">TolC family protein</fullName>
    </submittedName>
</protein>
<keyword evidence="4" id="KW-1185">Reference proteome</keyword>
<reference evidence="3" key="1">
    <citation type="submission" date="2020-09" db="EMBL/GenBank/DDBJ databases">
        <title>A novel bacterium of genus Neiella, isolated from South China Sea.</title>
        <authorList>
            <person name="Huang H."/>
            <person name="Mo K."/>
            <person name="Hu Y."/>
        </authorList>
    </citation>
    <scope>NUCLEOTIDE SEQUENCE</scope>
    <source>
        <strain evidence="3">HB171785</strain>
    </source>
</reference>
<dbReference type="RefSeq" id="WP_191143510.1">
    <property type="nucleotide sequence ID" value="NZ_JACXAF010000003.1"/>
</dbReference>
<keyword evidence="2" id="KW-0732">Signal</keyword>
<feature type="signal peptide" evidence="2">
    <location>
        <begin position="1"/>
        <end position="29"/>
    </location>
</feature>
<name>A0A8J6UIG3_9GAMM</name>
<keyword evidence="1" id="KW-0175">Coiled coil</keyword>
<evidence type="ECO:0000256" key="1">
    <source>
        <dbReference type="SAM" id="Coils"/>
    </source>
</evidence>
<accession>A0A8J6UIG3</accession>
<feature type="coiled-coil region" evidence="1">
    <location>
        <begin position="344"/>
        <end position="378"/>
    </location>
</feature>
<dbReference type="PANTHER" id="PTHR30203">
    <property type="entry name" value="OUTER MEMBRANE CATION EFFLUX PROTEIN"/>
    <property type="match status" value="1"/>
</dbReference>
<dbReference type="Proteomes" id="UP000638014">
    <property type="component" value="Unassembled WGS sequence"/>
</dbReference>
<dbReference type="GO" id="GO:0015562">
    <property type="term" value="F:efflux transmembrane transporter activity"/>
    <property type="evidence" value="ECO:0007669"/>
    <property type="project" value="InterPro"/>
</dbReference>
<dbReference type="AlphaFoldDB" id="A0A8J6UIG3"/>
<feature type="chain" id="PRO_5035276264" evidence="2">
    <location>
        <begin position="30"/>
        <end position="434"/>
    </location>
</feature>
<gene>
    <name evidence="3" type="ORF">IC617_03065</name>
</gene>
<evidence type="ECO:0000313" key="4">
    <source>
        <dbReference type="Proteomes" id="UP000638014"/>
    </source>
</evidence>
<dbReference type="SUPFAM" id="SSF56954">
    <property type="entry name" value="Outer membrane efflux proteins (OEP)"/>
    <property type="match status" value="1"/>
</dbReference>
<dbReference type="InterPro" id="IPR010131">
    <property type="entry name" value="MdtP/NodT-like"/>
</dbReference>
<organism evidence="3 4">
    <name type="scientific">Neiella litorisoli</name>
    <dbReference type="NCBI Taxonomy" id="2771431"/>
    <lineage>
        <taxon>Bacteria</taxon>
        <taxon>Pseudomonadati</taxon>
        <taxon>Pseudomonadota</taxon>
        <taxon>Gammaproteobacteria</taxon>
        <taxon>Alteromonadales</taxon>
        <taxon>Echinimonadaceae</taxon>
        <taxon>Neiella</taxon>
    </lineage>
</organism>
<proteinExistence type="predicted"/>
<sequence>MMNRNRNLRLCALVVASFLPLAHTSGVWAEETKLSLAKAVNLALSGDIWQEGNKLNGQAFLSEATAASSLPDPRINISAANIPTDTFNFDQEGMTQLKVGVSQMFPRGDTLQLRREQGKEKNELTLIAAKVRSAKVTSLVSQIYLDAWLAQHIADLIENNRYLFEQLVDVTEKGYTSAAGNTRQQDLIRADLELARLDERVLRIRQQFDTNLQLLLEWLPPEAIANALTIDAPEIEPLAVFKAGELSALTRVLAKHPTVRGIEQQREIANTDVEIAKQSYKPEWGLTASYGYRQDDPYGNSRADFLSVGVTFDLPVFTESRQDKQVDAARYRALSVETERQLLLRKLSAEFESLTAQINRLERRELQYSQKLLQQTNQQADSALNAYTADRGDFAEVMRAYIAVLNTQIEASQIQVERLKKVVQLNYLLAGEVI</sequence>
<dbReference type="EMBL" id="JACXAF010000003">
    <property type="protein sequence ID" value="MBD1388398.1"/>
    <property type="molecule type" value="Genomic_DNA"/>
</dbReference>
<comment type="caution">
    <text evidence="3">The sequence shown here is derived from an EMBL/GenBank/DDBJ whole genome shotgun (WGS) entry which is preliminary data.</text>
</comment>
<evidence type="ECO:0000313" key="3">
    <source>
        <dbReference type="EMBL" id="MBD1388398.1"/>
    </source>
</evidence>
<dbReference type="Gene3D" id="1.20.1600.10">
    <property type="entry name" value="Outer membrane efflux proteins (OEP)"/>
    <property type="match status" value="1"/>
</dbReference>
<evidence type="ECO:0000256" key="2">
    <source>
        <dbReference type="SAM" id="SignalP"/>
    </source>
</evidence>